<name>A0A7R9KH67_9ACAR</name>
<gene>
    <name evidence="3" type="ORF">OSB1V03_LOCUS2594</name>
</gene>
<dbReference type="Proteomes" id="UP000759131">
    <property type="component" value="Unassembled WGS sequence"/>
</dbReference>
<dbReference type="PRINTS" id="PR00080">
    <property type="entry name" value="SDRFAMILY"/>
</dbReference>
<dbReference type="PANTHER" id="PTHR43943">
    <property type="entry name" value="DEHYDROGENASE/REDUCTASE (SDR FAMILY) MEMBER 4"/>
    <property type="match status" value="1"/>
</dbReference>
<keyword evidence="4" id="KW-1185">Reference proteome</keyword>
<dbReference type="InterPro" id="IPR020904">
    <property type="entry name" value="Sc_DH/Rdtase_CS"/>
</dbReference>
<dbReference type="PRINTS" id="PR00081">
    <property type="entry name" value="GDHRDH"/>
</dbReference>
<dbReference type="AlphaFoldDB" id="A0A7R9KH67"/>
<dbReference type="InterPro" id="IPR002347">
    <property type="entry name" value="SDR_fam"/>
</dbReference>
<accession>A0A7R9KH67</accession>
<organism evidence="3">
    <name type="scientific">Medioppia subpectinata</name>
    <dbReference type="NCBI Taxonomy" id="1979941"/>
    <lineage>
        <taxon>Eukaryota</taxon>
        <taxon>Metazoa</taxon>
        <taxon>Ecdysozoa</taxon>
        <taxon>Arthropoda</taxon>
        <taxon>Chelicerata</taxon>
        <taxon>Arachnida</taxon>
        <taxon>Acari</taxon>
        <taxon>Acariformes</taxon>
        <taxon>Sarcoptiformes</taxon>
        <taxon>Oribatida</taxon>
        <taxon>Brachypylina</taxon>
        <taxon>Oppioidea</taxon>
        <taxon>Oppiidae</taxon>
        <taxon>Medioppia</taxon>
    </lineage>
</organism>
<protein>
    <recommendedName>
        <fullName evidence="5">Dehydrogenase/reductase SDR family member 4</fullName>
    </recommendedName>
</protein>
<evidence type="ECO:0000256" key="1">
    <source>
        <dbReference type="ARBA" id="ARBA00006484"/>
    </source>
</evidence>
<sequence>MFRNLKTLLVTNNRRIMSTTSGQKRLADKVAIVTASTDGIGLAIATRLAEDGARVVVSSRKEANVEKTVRSLRAKGLQVTGVVCHVGNKEHRQRLLQTTLREFGQVDVLVSNAAVNPAFGAFLDTSEEEFEKILSVNVTSAFLLTKEIVPEMRAHGSIVYISSIGAYQPFPLIGAYSVSKTALLGLTKAVANQCAALSIRANCICPGIIRTKFSDALTGSEAAMEEIERVVPMQRIGAPEDIAGIVAFLASDDSRYLTGESIVVAGGHYSRL</sequence>
<dbReference type="EMBL" id="CAJPIZ010000934">
    <property type="protein sequence ID" value="CAG2102556.1"/>
    <property type="molecule type" value="Genomic_DNA"/>
</dbReference>
<evidence type="ECO:0000313" key="3">
    <source>
        <dbReference type="EMBL" id="CAD7622126.1"/>
    </source>
</evidence>
<evidence type="ECO:0000313" key="4">
    <source>
        <dbReference type="Proteomes" id="UP000759131"/>
    </source>
</evidence>
<dbReference type="InterPro" id="IPR036291">
    <property type="entry name" value="NAD(P)-bd_dom_sf"/>
</dbReference>
<evidence type="ECO:0008006" key="5">
    <source>
        <dbReference type="Google" id="ProtNLM"/>
    </source>
</evidence>
<dbReference type="Pfam" id="PF13561">
    <property type="entry name" value="adh_short_C2"/>
    <property type="match status" value="1"/>
</dbReference>
<comment type="similarity">
    <text evidence="1">Belongs to the short-chain dehydrogenases/reductases (SDR) family.</text>
</comment>
<evidence type="ECO:0000256" key="2">
    <source>
        <dbReference type="ARBA" id="ARBA00023002"/>
    </source>
</evidence>
<reference evidence="3" key="1">
    <citation type="submission" date="2020-11" db="EMBL/GenBank/DDBJ databases">
        <authorList>
            <person name="Tran Van P."/>
        </authorList>
    </citation>
    <scope>NUCLEOTIDE SEQUENCE</scope>
</reference>
<dbReference type="EMBL" id="OC855509">
    <property type="protein sequence ID" value="CAD7622126.1"/>
    <property type="molecule type" value="Genomic_DNA"/>
</dbReference>
<dbReference type="SUPFAM" id="SSF51735">
    <property type="entry name" value="NAD(P)-binding Rossmann-fold domains"/>
    <property type="match status" value="1"/>
</dbReference>
<proteinExistence type="inferred from homology"/>
<dbReference type="OrthoDB" id="1669814at2759"/>
<dbReference type="FunFam" id="3.40.50.720:FF:000084">
    <property type="entry name" value="Short-chain dehydrogenase reductase"/>
    <property type="match status" value="1"/>
</dbReference>
<dbReference type="GO" id="GO:0004090">
    <property type="term" value="F:carbonyl reductase (NADPH) activity"/>
    <property type="evidence" value="ECO:0007669"/>
    <property type="project" value="TreeGrafter"/>
</dbReference>
<keyword evidence="2" id="KW-0560">Oxidoreductase</keyword>
<dbReference type="NCBIfam" id="NF005559">
    <property type="entry name" value="PRK07231.1"/>
    <property type="match status" value="1"/>
</dbReference>
<dbReference type="Gene3D" id="3.40.50.720">
    <property type="entry name" value="NAD(P)-binding Rossmann-like Domain"/>
    <property type="match status" value="1"/>
</dbReference>
<dbReference type="PANTHER" id="PTHR43943:SF2">
    <property type="entry name" value="DEHYDROGENASE_REDUCTASE 4"/>
    <property type="match status" value="1"/>
</dbReference>
<dbReference type="PROSITE" id="PS00061">
    <property type="entry name" value="ADH_SHORT"/>
    <property type="match status" value="1"/>
</dbReference>